<sequence length="163" mass="18099">MSISETSVIRVSSTFHEVNGMHLMHNPAMDLVLAPTDTGSPTFCLQHHLDETSLIVKDDSRSDFLSVVGPSGRGPYELQISETQPFGIGSMIYHNFSMKAVSGETGNRRLEIADKDVDDGHWVAWKNPDGNDQWSVYWVTPEPYNREDLPGGVPIELLLCSKP</sequence>
<protein>
    <submittedName>
        <fullName evidence="1">Uncharacterized protein</fullName>
    </submittedName>
</protein>
<name>A0A8H4TJJ1_9HYPO</name>
<comment type="caution">
    <text evidence="1">The sequence shown here is derived from an EMBL/GenBank/DDBJ whole genome shotgun (WGS) entry which is preliminary data.</text>
</comment>
<accession>A0A8H4TJJ1</accession>
<dbReference type="OrthoDB" id="4966308at2759"/>
<evidence type="ECO:0000313" key="2">
    <source>
        <dbReference type="Proteomes" id="UP000604273"/>
    </source>
</evidence>
<organism evidence="1 2">
    <name type="scientific">Fusarium gaditjirri</name>
    <dbReference type="NCBI Taxonomy" id="282569"/>
    <lineage>
        <taxon>Eukaryota</taxon>
        <taxon>Fungi</taxon>
        <taxon>Dikarya</taxon>
        <taxon>Ascomycota</taxon>
        <taxon>Pezizomycotina</taxon>
        <taxon>Sordariomycetes</taxon>
        <taxon>Hypocreomycetidae</taxon>
        <taxon>Hypocreales</taxon>
        <taxon>Nectriaceae</taxon>
        <taxon>Fusarium</taxon>
        <taxon>Fusarium nisikadoi species complex</taxon>
    </lineage>
</organism>
<proteinExistence type="predicted"/>
<dbReference type="AlphaFoldDB" id="A0A8H4TJJ1"/>
<reference evidence="1" key="1">
    <citation type="journal article" date="2020" name="BMC Genomics">
        <title>Correction to: Identification and distribution of gene clusters required for synthesis of sphingolipid metabolism inhibitors in diverse species of the filamentous fungus Fusarium.</title>
        <authorList>
            <person name="Kim H.S."/>
            <person name="Lohmar J.M."/>
            <person name="Busman M."/>
            <person name="Brown D.W."/>
            <person name="Naumann T.A."/>
            <person name="Divon H.H."/>
            <person name="Lysoe E."/>
            <person name="Uhlig S."/>
            <person name="Proctor R.H."/>
        </authorList>
    </citation>
    <scope>NUCLEOTIDE SEQUENCE</scope>
    <source>
        <strain evidence="1">NRRL 45417</strain>
    </source>
</reference>
<reference evidence="1" key="2">
    <citation type="submission" date="2020-05" db="EMBL/GenBank/DDBJ databases">
        <authorList>
            <person name="Kim H.-S."/>
            <person name="Proctor R.H."/>
            <person name="Brown D.W."/>
        </authorList>
    </citation>
    <scope>NUCLEOTIDE SEQUENCE</scope>
    <source>
        <strain evidence="1">NRRL 45417</strain>
    </source>
</reference>
<dbReference type="EMBL" id="JABFAI010000041">
    <property type="protein sequence ID" value="KAF4959047.1"/>
    <property type="molecule type" value="Genomic_DNA"/>
</dbReference>
<dbReference type="Proteomes" id="UP000604273">
    <property type="component" value="Unassembled WGS sequence"/>
</dbReference>
<gene>
    <name evidence="1" type="ORF">FGADI_1925</name>
</gene>
<keyword evidence="2" id="KW-1185">Reference proteome</keyword>
<evidence type="ECO:0000313" key="1">
    <source>
        <dbReference type="EMBL" id="KAF4959047.1"/>
    </source>
</evidence>